<organism evidence="2 3">
    <name type="scientific">Candidatus Wolfebacteria bacterium GW2011_GWC1_43_10</name>
    <dbReference type="NCBI Taxonomy" id="1619011"/>
    <lineage>
        <taxon>Bacteria</taxon>
        <taxon>Candidatus Wolfeibacteriota</taxon>
    </lineage>
</organism>
<evidence type="ECO:0000313" key="3">
    <source>
        <dbReference type="Proteomes" id="UP000034810"/>
    </source>
</evidence>
<proteinExistence type="predicted"/>
<evidence type="ECO:0000313" key="2">
    <source>
        <dbReference type="EMBL" id="KKS83007.1"/>
    </source>
</evidence>
<dbReference type="AlphaFoldDB" id="A0A0G1CBR7"/>
<sequence length="307" mass="35924">MFTPNKKQKIFWLTTLIGMAVFFTTLAGAQAQVSTKIEEKLSQTQKEVDKLFEIKDSTQISPEEKERLEKESRVKIIFNVVDLSQIQLEELKEAWKNIPNFPEAEDWQKIRELFLREMEKSQEYWGETKDSFEEEKESLDIDGLKILAKKIEKEKTAQIDPVIERASDIIMTFDLTEMLKVVDQRLEKVKSDINKIYSKKLTQNPLLKNLLIQTSDYISQAHQYNDRSKQLILHLYGDQDTSSAEELLKELRRQFGKGGGDFSSEEENIKEEGHRYIRELTVLSFEKIKSAYELFVRMSLVAKQLVK</sequence>
<feature type="signal peptide" evidence="1">
    <location>
        <begin position="1"/>
        <end position="27"/>
    </location>
</feature>
<evidence type="ECO:0000256" key="1">
    <source>
        <dbReference type="SAM" id="SignalP"/>
    </source>
</evidence>
<keyword evidence="1" id="KW-0732">Signal</keyword>
<gene>
    <name evidence="2" type="ORF">UV58_C0002G0017</name>
</gene>
<accession>A0A0G1CBR7</accession>
<dbReference type="Proteomes" id="UP000034810">
    <property type="component" value="Unassembled WGS sequence"/>
</dbReference>
<name>A0A0G1CBR7_9BACT</name>
<protein>
    <submittedName>
        <fullName evidence="2">Uncharacterized protein</fullName>
    </submittedName>
</protein>
<comment type="caution">
    <text evidence="2">The sequence shown here is derived from an EMBL/GenBank/DDBJ whole genome shotgun (WGS) entry which is preliminary data.</text>
</comment>
<feature type="chain" id="PRO_5002536370" evidence="1">
    <location>
        <begin position="28"/>
        <end position="307"/>
    </location>
</feature>
<dbReference type="EMBL" id="LCFA01000002">
    <property type="protein sequence ID" value="KKS83007.1"/>
    <property type="molecule type" value="Genomic_DNA"/>
</dbReference>
<reference evidence="2 3" key="1">
    <citation type="journal article" date="2015" name="Nature">
        <title>rRNA introns, odd ribosomes, and small enigmatic genomes across a large radiation of phyla.</title>
        <authorList>
            <person name="Brown C.T."/>
            <person name="Hug L.A."/>
            <person name="Thomas B.C."/>
            <person name="Sharon I."/>
            <person name="Castelle C.J."/>
            <person name="Singh A."/>
            <person name="Wilkins M.J."/>
            <person name="Williams K.H."/>
            <person name="Banfield J.F."/>
        </authorList>
    </citation>
    <scope>NUCLEOTIDE SEQUENCE [LARGE SCALE GENOMIC DNA]</scope>
</reference>